<dbReference type="Pfam" id="PF03328">
    <property type="entry name" value="HpcH_HpaI"/>
    <property type="match status" value="1"/>
</dbReference>
<evidence type="ECO:0000313" key="9">
    <source>
        <dbReference type="Proteomes" id="UP000246077"/>
    </source>
</evidence>
<feature type="binding site" evidence="5">
    <location>
        <position position="70"/>
    </location>
    <ligand>
        <name>substrate</name>
    </ligand>
</feature>
<feature type="binding site" evidence="6">
    <location>
        <position position="155"/>
    </location>
    <ligand>
        <name>Mg(2+)</name>
        <dbReference type="ChEBI" id="CHEBI:18420"/>
    </ligand>
</feature>
<dbReference type="OrthoDB" id="9800547at2"/>
<feature type="binding site" evidence="5">
    <location>
        <position position="128"/>
    </location>
    <ligand>
        <name>substrate</name>
    </ligand>
</feature>
<evidence type="ECO:0000256" key="5">
    <source>
        <dbReference type="PIRSR" id="PIRSR015582-1"/>
    </source>
</evidence>
<evidence type="ECO:0000256" key="1">
    <source>
        <dbReference type="ARBA" id="ARBA00001946"/>
    </source>
</evidence>
<keyword evidence="3 6" id="KW-0479">Metal-binding</keyword>
<dbReference type="Gene3D" id="3.20.20.60">
    <property type="entry name" value="Phosphoenolpyruvate-binding domains"/>
    <property type="match status" value="1"/>
</dbReference>
<dbReference type="GO" id="GO:0006107">
    <property type="term" value="P:oxaloacetate metabolic process"/>
    <property type="evidence" value="ECO:0007669"/>
    <property type="project" value="TreeGrafter"/>
</dbReference>
<dbReference type="PANTHER" id="PTHR32308:SF10">
    <property type="entry name" value="CITRATE LYASE SUBUNIT BETA"/>
    <property type="match status" value="1"/>
</dbReference>
<keyword evidence="4 6" id="KW-0460">Magnesium</keyword>
<comment type="caution">
    <text evidence="8">The sequence shown here is derived from an EMBL/GenBank/DDBJ whole genome shotgun (WGS) entry which is preliminary data.</text>
</comment>
<dbReference type="RefSeq" id="WP_109922903.1">
    <property type="nucleotide sequence ID" value="NZ_QGLF01000005.1"/>
</dbReference>
<evidence type="ECO:0000256" key="3">
    <source>
        <dbReference type="ARBA" id="ARBA00022723"/>
    </source>
</evidence>
<comment type="cofactor">
    <cofactor evidence="1">
        <name>Mg(2+)</name>
        <dbReference type="ChEBI" id="CHEBI:18420"/>
    </cofactor>
</comment>
<evidence type="ECO:0000256" key="2">
    <source>
        <dbReference type="ARBA" id="ARBA00005568"/>
    </source>
</evidence>
<dbReference type="Proteomes" id="UP000246077">
    <property type="component" value="Unassembled WGS sequence"/>
</dbReference>
<dbReference type="PANTHER" id="PTHR32308">
    <property type="entry name" value="LYASE BETA SUBUNIT, PUTATIVE (AFU_ORTHOLOGUE AFUA_4G13030)-RELATED"/>
    <property type="match status" value="1"/>
</dbReference>
<keyword evidence="8" id="KW-0456">Lyase</keyword>
<dbReference type="InterPro" id="IPR040442">
    <property type="entry name" value="Pyrv_kinase-like_dom_sf"/>
</dbReference>
<dbReference type="InterPro" id="IPR015813">
    <property type="entry name" value="Pyrv/PenolPyrv_kinase-like_dom"/>
</dbReference>
<dbReference type="GO" id="GO:0000287">
    <property type="term" value="F:magnesium ion binding"/>
    <property type="evidence" value="ECO:0007669"/>
    <property type="project" value="TreeGrafter"/>
</dbReference>
<evidence type="ECO:0000256" key="6">
    <source>
        <dbReference type="PIRSR" id="PIRSR015582-2"/>
    </source>
</evidence>
<dbReference type="AlphaFoldDB" id="A0A317DX06"/>
<feature type="domain" description="HpcH/HpaI aldolase/citrate lyase" evidence="7">
    <location>
        <begin position="9"/>
        <end position="223"/>
    </location>
</feature>
<dbReference type="GO" id="GO:0016829">
    <property type="term" value="F:lyase activity"/>
    <property type="evidence" value="ECO:0007669"/>
    <property type="project" value="UniProtKB-KW"/>
</dbReference>
<feature type="binding site" evidence="6">
    <location>
        <position position="128"/>
    </location>
    <ligand>
        <name>Mg(2+)</name>
        <dbReference type="ChEBI" id="CHEBI:18420"/>
    </ligand>
</feature>
<dbReference type="InterPro" id="IPR005000">
    <property type="entry name" value="Aldolase/citrate-lyase_domain"/>
</dbReference>
<dbReference type="PIRSF" id="PIRSF015582">
    <property type="entry name" value="Cit_lyase_B"/>
    <property type="match status" value="1"/>
</dbReference>
<comment type="similarity">
    <text evidence="2">Belongs to the HpcH/HpaI aldolase family.</text>
</comment>
<accession>A0A317DX06</accession>
<evidence type="ECO:0000313" key="8">
    <source>
        <dbReference type="EMBL" id="PWR19219.1"/>
    </source>
</evidence>
<organism evidence="8 9">
    <name type="scientific">Zavarzinia compransoris</name>
    <dbReference type="NCBI Taxonomy" id="1264899"/>
    <lineage>
        <taxon>Bacteria</taxon>
        <taxon>Pseudomonadati</taxon>
        <taxon>Pseudomonadota</taxon>
        <taxon>Alphaproteobacteria</taxon>
        <taxon>Rhodospirillales</taxon>
        <taxon>Zavarziniaceae</taxon>
        <taxon>Zavarzinia</taxon>
    </lineage>
</organism>
<sequence length="290" mass="30908">MMSTVRPRRSVLYMPGANARALDKARSLPADGLILDLEDAVSPDSKDLARTQIAEALKTGGYGFREVVVRTNGLETPWGLDDIKVLAPLGPDAILLPKVEDAATILKAEALLNEAGAPATTTIWAMMETPLGILRAAEIAAASKRLTCFVMGTSDLTKDLHSRHTPLRLPMLTSLGITMLAARAYGLSILDGVYLDLKDEEGYRASCLQGVELGFDGKTLIHPNQVEGANEVFAPSEAEIAWSRKIIDAFAAAEAEGKGVVLVDGKLIENLHVDNAKRIVALADAIAARG</sequence>
<proteinExistence type="inferred from homology"/>
<protein>
    <submittedName>
        <fullName evidence="8">CoA ester lyase</fullName>
    </submittedName>
</protein>
<name>A0A317DX06_9PROT</name>
<evidence type="ECO:0000259" key="7">
    <source>
        <dbReference type="Pfam" id="PF03328"/>
    </source>
</evidence>
<dbReference type="EMBL" id="QGLF01000005">
    <property type="protein sequence ID" value="PWR19219.1"/>
    <property type="molecule type" value="Genomic_DNA"/>
</dbReference>
<dbReference type="InterPro" id="IPR011206">
    <property type="entry name" value="Citrate_lyase_beta/mcl1/mcl2"/>
</dbReference>
<gene>
    <name evidence="8" type="ORF">DKG75_18365</name>
</gene>
<reference evidence="9" key="1">
    <citation type="submission" date="2018-05" db="EMBL/GenBank/DDBJ databases">
        <title>Zavarzinia sp. HR-AS.</title>
        <authorList>
            <person name="Lee Y."/>
            <person name="Jeon C.O."/>
        </authorList>
    </citation>
    <scope>NUCLEOTIDE SEQUENCE [LARGE SCALE GENOMIC DNA]</scope>
    <source>
        <strain evidence="9">DSM 1231</strain>
    </source>
</reference>
<keyword evidence="9" id="KW-1185">Reference proteome</keyword>
<evidence type="ECO:0000256" key="4">
    <source>
        <dbReference type="ARBA" id="ARBA00022842"/>
    </source>
</evidence>
<dbReference type="SUPFAM" id="SSF51621">
    <property type="entry name" value="Phosphoenolpyruvate/pyruvate domain"/>
    <property type="match status" value="1"/>
</dbReference>